<protein>
    <submittedName>
        <fullName evidence="3">Pentatricopeptide repeat-containing protein</fullName>
    </submittedName>
</protein>
<dbReference type="FunFam" id="1.25.40.10:FF:000344">
    <property type="entry name" value="Pentatricopeptide repeat-containing protein"/>
    <property type="match status" value="1"/>
</dbReference>
<dbReference type="GO" id="GO:0009451">
    <property type="term" value="P:RNA modification"/>
    <property type="evidence" value="ECO:0007669"/>
    <property type="project" value="InterPro"/>
</dbReference>
<reference evidence="3 4" key="1">
    <citation type="submission" date="2023-10" db="EMBL/GenBank/DDBJ databases">
        <title>Chromosome-scale genome assembly provides insights into flower coloration mechanisms of Canna indica.</title>
        <authorList>
            <person name="Li C."/>
        </authorList>
    </citation>
    <scope>NUCLEOTIDE SEQUENCE [LARGE SCALE GENOMIC DNA]</scope>
    <source>
        <tissue evidence="3">Flower</tissue>
    </source>
</reference>
<dbReference type="PANTHER" id="PTHR47926:SF382">
    <property type="entry name" value="PENTACOTRIPEPTIDE-REPEAT REGION OF PRORP DOMAIN-CONTAINING PROTEIN"/>
    <property type="match status" value="1"/>
</dbReference>
<dbReference type="Pfam" id="PF01535">
    <property type="entry name" value="PPR"/>
    <property type="match status" value="4"/>
</dbReference>
<evidence type="ECO:0000313" key="4">
    <source>
        <dbReference type="Proteomes" id="UP001327560"/>
    </source>
</evidence>
<dbReference type="PROSITE" id="PS51375">
    <property type="entry name" value="PPR"/>
    <property type="match status" value="4"/>
</dbReference>
<dbReference type="InterPro" id="IPR046848">
    <property type="entry name" value="E_motif"/>
</dbReference>
<dbReference type="Gene3D" id="1.25.40.10">
    <property type="entry name" value="Tetratricopeptide repeat domain"/>
    <property type="match status" value="5"/>
</dbReference>
<sequence length="896" mass="99700">MYLCTHPSLSVSSVIHNCTAMHRHRSLRCMAAEATAAFPDATLPSCRSPADEYSLHILRLCALGHLQQALPALGTIRALHPSAFAAVFHACARGRFLLIGRCLHRRVLSIMPWPPDVFVSNHLLNMYAKCGRPDLARRVFDKMLHRNLVSWTALLSGYAQHGHHDDCFRLLAGMLDHHLPNEFALATTLSSCSGALRIYQGRQVHALASKISLDANVFVGNALIAMYSSCKDQCDDSWTVFRTMPFQNLITWNSMIAGFQQNGQLERSRNLFVEMQRGGFRFDRATLVSVISSCYCLQHCQQFHSIAIKTSYDCEVKVATALVKAYSILGGGADDFYGVFSGIIGHDIVSWTGIMTSFAEQQPEEVIRLFCQLRQKSCRPDRYTFSILIKACAGLATERHCSAVHALIEKYGFADDLVLSNALIHAYARCGNISMAEHVFERMVLRDVVSWNSMIKAYAAHGLGRKALDVFRCMDILPDSATFSGLLTACSHSGLVSDGRNLFKSMLEVYGITPQLDHYACMVDIFGRAGDLQEAECFINQMPMEPDSVVWSALLGACRKHKEDSIAKKAAKRLMELEPKSSVGYVMMSNIYSEKGYLDDASFVRKTMEECGVRKEPGLSWIEIGKHIHKFSVGAWNHPQRKAIYAELIQLRAENIPRRKHPHPFVYLYPNQSFLLTSCSTKLAGGCCCNPEIKMVQSSQALPFCSSSPDRLMERSNSIGAPVRYHLPASNEVGDHVSCSGESCRSCTAVTIAGCIALSCCPCAVVSMLALTLVKLPWVVSRRCLMSLRRRGASLRRRVAHVGDADHKVRDMVVVGREGRSSDMKRNKWNEQQRHGSLPSRIEADDRVWMELYHVGNWGFGRVSFSGIQREWRLGKSNVGGSALATSGDEEVGKQC</sequence>
<dbReference type="EMBL" id="CP136890">
    <property type="protein sequence ID" value="WOK91549.1"/>
    <property type="molecule type" value="Genomic_DNA"/>
</dbReference>
<feature type="repeat" description="PPR" evidence="2">
    <location>
        <begin position="116"/>
        <end position="150"/>
    </location>
</feature>
<dbReference type="InterPro" id="IPR046960">
    <property type="entry name" value="PPR_At4g14850-like_plant"/>
</dbReference>
<dbReference type="Proteomes" id="UP001327560">
    <property type="component" value="Chromosome 1"/>
</dbReference>
<keyword evidence="1" id="KW-0677">Repeat</keyword>
<feature type="repeat" description="PPR" evidence="2">
    <location>
        <begin position="479"/>
        <end position="514"/>
    </location>
</feature>
<proteinExistence type="predicted"/>
<evidence type="ECO:0000313" key="3">
    <source>
        <dbReference type="EMBL" id="WOK91549.1"/>
    </source>
</evidence>
<dbReference type="PANTHER" id="PTHR47926">
    <property type="entry name" value="PENTATRICOPEPTIDE REPEAT-CONTAINING PROTEIN"/>
    <property type="match status" value="1"/>
</dbReference>
<evidence type="ECO:0000256" key="2">
    <source>
        <dbReference type="PROSITE-ProRule" id="PRU00708"/>
    </source>
</evidence>
<feature type="repeat" description="PPR" evidence="2">
    <location>
        <begin position="248"/>
        <end position="282"/>
    </location>
</feature>
<organism evidence="3 4">
    <name type="scientific">Canna indica</name>
    <name type="common">Indian-shot</name>
    <dbReference type="NCBI Taxonomy" id="4628"/>
    <lineage>
        <taxon>Eukaryota</taxon>
        <taxon>Viridiplantae</taxon>
        <taxon>Streptophyta</taxon>
        <taxon>Embryophyta</taxon>
        <taxon>Tracheophyta</taxon>
        <taxon>Spermatophyta</taxon>
        <taxon>Magnoliopsida</taxon>
        <taxon>Liliopsida</taxon>
        <taxon>Zingiberales</taxon>
        <taxon>Cannaceae</taxon>
        <taxon>Canna</taxon>
    </lineage>
</organism>
<name>A0AAQ3JKN4_9LILI</name>
<accession>A0AAQ3JKN4</accession>
<dbReference type="FunFam" id="1.25.40.10:FF:000073">
    <property type="entry name" value="Pentatricopeptide repeat-containing protein chloroplastic"/>
    <property type="match status" value="1"/>
</dbReference>
<dbReference type="Pfam" id="PF13041">
    <property type="entry name" value="PPR_2"/>
    <property type="match status" value="2"/>
</dbReference>
<dbReference type="AlphaFoldDB" id="A0AAQ3JKN4"/>
<dbReference type="GO" id="GO:0003723">
    <property type="term" value="F:RNA binding"/>
    <property type="evidence" value="ECO:0007669"/>
    <property type="project" value="InterPro"/>
</dbReference>
<feature type="repeat" description="PPR" evidence="2">
    <location>
        <begin position="416"/>
        <end position="450"/>
    </location>
</feature>
<dbReference type="NCBIfam" id="TIGR00756">
    <property type="entry name" value="PPR"/>
    <property type="match status" value="5"/>
</dbReference>
<keyword evidence="4" id="KW-1185">Reference proteome</keyword>
<gene>
    <name evidence="3" type="ORF">Cni_G00240</name>
</gene>
<dbReference type="Pfam" id="PF20431">
    <property type="entry name" value="E_motif"/>
    <property type="match status" value="1"/>
</dbReference>
<dbReference type="InterPro" id="IPR002885">
    <property type="entry name" value="PPR_rpt"/>
</dbReference>
<evidence type="ECO:0000256" key="1">
    <source>
        <dbReference type="ARBA" id="ARBA00022737"/>
    </source>
</evidence>
<dbReference type="InterPro" id="IPR011990">
    <property type="entry name" value="TPR-like_helical_dom_sf"/>
</dbReference>
<dbReference type="FunFam" id="1.25.40.10:FF:000280">
    <property type="entry name" value="Pentatricopeptide repeat-containing protein"/>
    <property type="match status" value="1"/>
</dbReference>